<dbReference type="EMBL" id="LJKE01000044">
    <property type="protein sequence ID" value="KZD66180.1"/>
    <property type="molecule type" value="Genomic_DNA"/>
</dbReference>
<accession>A0A161T5R5</accession>
<evidence type="ECO:0000256" key="1">
    <source>
        <dbReference type="ARBA" id="ARBA00005541"/>
    </source>
</evidence>
<evidence type="ECO:0000256" key="2">
    <source>
        <dbReference type="PIRNR" id="PIRNR026508"/>
    </source>
</evidence>
<dbReference type="InterPro" id="IPR008863">
    <property type="entry name" value="Toxic_anion-R_TelA"/>
</dbReference>
<evidence type="ECO:0000313" key="4">
    <source>
        <dbReference type="Proteomes" id="UP000076482"/>
    </source>
</evidence>
<dbReference type="Pfam" id="PF05816">
    <property type="entry name" value="TelA"/>
    <property type="match status" value="1"/>
</dbReference>
<organism evidence="3 4">
    <name type="scientific">Bacillus cereus</name>
    <dbReference type="NCBI Taxonomy" id="1396"/>
    <lineage>
        <taxon>Bacteria</taxon>
        <taxon>Bacillati</taxon>
        <taxon>Bacillota</taxon>
        <taxon>Bacilli</taxon>
        <taxon>Bacillales</taxon>
        <taxon>Bacillaceae</taxon>
        <taxon>Bacillus</taxon>
        <taxon>Bacillus cereus group</taxon>
    </lineage>
</organism>
<comment type="similarity">
    <text evidence="1 2">Belongs to the TelA family.</text>
</comment>
<name>A0A161T5R5_BACCE</name>
<dbReference type="PANTHER" id="PTHR38432">
    <property type="entry name" value="TELA-LIKE PROTEIN SAOUHSC_01408"/>
    <property type="match status" value="1"/>
</dbReference>
<proteinExistence type="inferred from homology"/>
<protein>
    <submittedName>
        <fullName evidence="3">Tellurite resistance protein</fullName>
    </submittedName>
</protein>
<evidence type="ECO:0000313" key="3">
    <source>
        <dbReference type="EMBL" id="KZD66180.1"/>
    </source>
</evidence>
<sequence>MNEMKYSAYKFAHINKGAILLTELEKKEPVSIVKDNNVEVVVDTVIKDAELEELNKEADLYVQKLNSEQNTDLSKVLSQLGDLGDKEQQAAGQTLSALKRPVTAMMNGKNEEIPNTLLELRKVVSELDPNSLKASGMKKIMFKVFKKNPLETYVHKYQSIDKQIEEIIRSLLIGRDNLQEDTVGLEMLKEQSHDKIHALDKQVYLGRKLAGMLEAEKQNPERQRDIPLINDALEKILVRTRNMQQAKSVLLQSIASVDIIKKNNEKLTEAIRNAITMTQNVVTVSAAIQLALTNQRKTIDAVNATNEAIESMVLSNSQALKQNTEETTKLLENPAISMDKLRESFQNVFAAIEASEKSSERIIESSKKFVIELDTFNDEMKQKLIQRPRK</sequence>
<gene>
    <name evidence="3" type="ORF">B4088_2583</name>
</gene>
<dbReference type="PIRSF" id="PIRSF026508">
    <property type="entry name" value="TelA"/>
    <property type="match status" value="1"/>
</dbReference>
<dbReference type="Proteomes" id="UP000076482">
    <property type="component" value="Unassembled WGS sequence"/>
</dbReference>
<reference evidence="3 4" key="1">
    <citation type="submission" date="2015-09" db="EMBL/GenBank/DDBJ databases">
        <title>Bacillus cereus food isolates.</title>
        <authorList>
            <person name="Boekhorst J."/>
        </authorList>
    </citation>
    <scope>NUCLEOTIDE SEQUENCE [LARGE SCALE GENOMIC DNA]</scope>
    <source>
        <strain evidence="3 4">B4088</strain>
    </source>
</reference>
<dbReference type="PANTHER" id="PTHR38432:SF1">
    <property type="entry name" value="TELA-LIKE PROTEIN SAOUHSC_01408"/>
    <property type="match status" value="1"/>
</dbReference>
<comment type="caution">
    <text evidence="3">The sequence shown here is derived from an EMBL/GenBank/DDBJ whole genome shotgun (WGS) entry which is preliminary data.</text>
</comment>
<dbReference type="AlphaFoldDB" id="A0A161T5R5"/>
<dbReference type="PATRIC" id="fig|1396.535.peg.2120"/>